<evidence type="ECO:0000313" key="2">
    <source>
        <dbReference type="EMBL" id="PHH82432.1"/>
    </source>
</evidence>
<accession>A0A2C5ZRF8</accession>
<proteinExistence type="predicted"/>
<name>A0A2C5ZRF8_9HYPO</name>
<dbReference type="OrthoDB" id="449263at2759"/>
<comment type="caution">
    <text evidence="2">The sequence shown here is derived from an EMBL/GenBank/DDBJ whole genome shotgun (WGS) entry which is preliminary data.</text>
</comment>
<reference evidence="2 3" key="1">
    <citation type="submission" date="2017-06" db="EMBL/GenBank/DDBJ databases">
        <title>Ant-infecting Ophiocordyceps genomes reveal a high diversity of potential behavioral manipulation genes and a possible major role for enterotoxins.</title>
        <authorList>
            <person name="De Bekker C."/>
            <person name="Evans H.C."/>
            <person name="Brachmann A."/>
            <person name="Hughes D.P."/>
        </authorList>
    </citation>
    <scope>NUCLEOTIDE SEQUENCE [LARGE SCALE GENOMIC DNA]</scope>
    <source>
        <strain evidence="2 3">1348a</strain>
    </source>
</reference>
<feature type="domain" description="Glycosyl hydrolase family 92" evidence="1">
    <location>
        <begin position="1"/>
        <end position="377"/>
    </location>
</feature>
<dbReference type="EMBL" id="NJEU01000059">
    <property type="protein sequence ID" value="PHH82432.1"/>
    <property type="molecule type" value="Genomic_DNA"/>
</dbReference>
<dbReference type="Gene3D" id="3.30.2080.10">
    <property type="entry name" value="GH92 mannosidase domain"/>
    <property type="match status" value="1"/>
</dbReference>
<keyword evidence="3" id="KW-1185">Reference proteome</keyword>
<dbReference type="GO" id="GO:0005634">
    <property type="term" value="C:nucleus"/>
    <property type="evidence" value="ECO:0007669"/>
    <property type="project" value="TreeGrafter"/>
</dbReference>
<dbReference type="GO" id="GO:0000224">
    <property type="term" value="F:peptide-N4-(N-acetyl-beta-glucosaminyl)asparagine amidase activity"/>
    <property type="evidence" value="ECO:0007669"/>
    <property type="project" value="TreeGrafter"/>
</dbReference>
<dbReference type="GO" id="GO:0006516">
    <property type="term" value="P:glycoprotein catabolic process"/>
    <property type="evidence" value="ECO:0007669"/>
    <property type="project" value="TreeGrafter"/>
</dbReference>
<dbReference type="PANTHER" id="PTHR12143">
    <property type="entry name" value="PEPTIDE N-GLYCANASE PNGASE -RELATED"/>
    <property type="match status" value="1"/>
</dbReference>
<protein>
    <recommendedName>
        <fullName evidence="1">Glycosyl hydrolase family 92 domain-containing protein</fullName>
    </recommendedName>
</protein>
<dbReference type="InterPro" id="IPR050883">
    <property type="entry name" value="PNGase"/>
</dbReference>
<dbReference type="Gene3D" id="1.20.1050.60">
    <property type="entry name" value="alpha-1,2-mannosidase"/>
    <property type="match status" value="1"/>
</dbReference>
<gene>
    <name evidence="2" type="ORF">CDD82_6009</name>
</gene>
<dbReference type="Proteomes" id="UP000224854">
    <property type="component" value="Unassembled WGS sequence"/>
</dbReference>
<dbReference type="Pfam" id="PF07971">
    <property type="entry name" value="Glyco_hydro_92"/>
    <property type="match status" value="1"/>
</dbReference>
<dbReference type="GO" id="GO:0005829">
    <property type="term" value="C:cytosol"/>
    <property type="evidence" value="ECO:0007669"/>
    <property type="project" value="TreeGrafter"/>
</dbReference>
<sequence length="398" mass="45156">MVQSLLDMYENEGWLPDCHMSMCQGWTQGGSNADVVLADGYVKNLSTTIDWNLALEAMRKDAEVEPLEWSHQGRGNIKSWREHGYVPCLDFDPVGFGTNSRSISRTLEYSYNDFCIATVAAGLEKPKELFDEYMSSSFGWRRLWRSTQPSKVRKKDTGFLGFLQPKYMNGTWGFQDPAYCSTVSDTFCSLTSNPSETFEASIWQYMFYTPHTMSTLISFVGGDNNFVDRLNFFHTSGLADISNEPVFLTVFLYHYAGRPGLSARRVMTYLPSFTTKYDGLPGNDDSGAMGSFLVFCAMGLFPVAGQDVYLVTPPLFEEVRIKSPVTGKTATIRNIGYDRKLKNRFVRTATLNGVDYTKSWVPHKFFTEGWTLELQLGEEESEWGRAPMDRPPSWTIQE</sequence>
<evidence type="ECO:0000259" key="1">
    <source>
        <dbReference type="Pfam" id="PF07971"/>
    </source>
</evidence>
<dbReference type="PANTHER" id="PTHR12143:SF23">
    <property type="entry name" value="PUTATIVE-RELATED"/>
    <property type="match status" value="1"/>
</dbReference>
<dbReference type="InterPro" id="IPR012939">
    <property type="entry name" value="Glyco_hydro_92"/>
</dbReference>
<dbReference type="AlphaFoldDB" id="A0A2C5ZRF8"/>
<dbReference type="FunFam" id="3.30.2080.10:FF:000001">
    <property type="entry name" value="Alpha-1,2-mannosidase subfamily"/>
    <property type="match status" value="1"/>
</dbReference>
<organism evidence="2 3">
    <name type="scientific">Ophiocordyceps australis</name>
    <dbReference type="NCBI Taxonomy" id="1399860"/>
    <lineage>
        <taxon>Eukaryota</taxon>
        <taxon>Fungi</taxon>
        <taxon>Dikarya</taxon>
        <taxon>Ascomycota</taxon>
        <taxon>Pezizomycotina</taxon>
        <taxon>Sordariomycetes</taxon>
        <taxon>Hypocreomycetidae</taxon>
        <taxon>Hypocreales</taxon>
        <taxon>Ophiocordycipitaceae</taxon>
        <taxon>Ophiocordyceps</taxon>
    </lineage>
</organism>
<evidence type="ECO:0000313" key="3">
    <source>
        <dbReference type="Proteomes" id="UP000224854"/>
    </source>
</evidence>